<dbReference type="EMBL" id="MVFC01000024">
    <property type="protein sequence ID" value="OON75129.1"/>
    <property type="molecule type" value="Genomic_DNA"/>
</dbReference>
<organism evidence="2 3">
    <name type="scientific">Streptomyces tsukubensis</name>
    <dbReference type="NCBI Taxonomy" id="83656"/>
    <lineage>
        <taxon>Bacteria</taxon>
        <taxon>Bacillati</taxon>
        <taxon>Actinomycetota</taxon>
        <taxon>Actinomycetes</taxon>
        <taxon>Kitasatosporales</taxon>
        <taxon>Streptomycetaceae</taxon>
        <taxon>Streptomyces</taxon>
    </lineage>
</organism>
<proteinExistence type="predicted"/>
<accession>A0A1V4A4I8</accession>
<sequence length="146" mass="15117">MLVLPYGYAYGRADAASVEAALDAVRAHRVVVEGCRGNSAWDRAGQAAELAVRAAADEDRAGVLSVTTAEAPVPHSPGGDGEMGGDGAEQHHRIAVTHRDGREWLVTVAMGAALPPRPESCGATLGSPARMDVLDVHRQRTAVASA</sequence>
<dbReference type="Proteomes" id="UP000190539">
    <property type="component" value="Unassembled WGS sequence"/>
</dbReference>
<protein>
    <submittedName>
        <fullName evidence="2">Uncharacterized protein</fullName>
    </submittedName>
</protein>
<reference evidence="2 3" key="1">
    <citation type="submission" date="2017-02" db="EMBL/GenBank/DDBJ databases">
        <title>Draft Genome Sequence of Streptomyces tsukubaensis F601, a Producer of the immunosuppressant tacrolimus FK506.</title>
        <authorList>
            <person name="Zong G."/>
            <person name="Zhong C."/>
            <person name="Fu J."/>
            <person name="Qin R."/>
            <person name="Cao G."/>
        </authorList>
    </citation>
    <scope>NUCLEOTIDE SEQUENCE [LARGE SCALE GENOMIC DNA]</scope>
    <source>
        <strain evidence="2 3">F601</strain>
    </source>
</reference>
<feature type="compositionally biased region" description="Gly residues" evidence="1">
    <location>
        <begin position="78"/>
        <end position="87"/>
    </location>
</feature>
<evidence type="ECO:0000313" key="3">
    <source>
        <dbReference type="Proteomes" id="UP000190539"/>
    </source>
</evidence>
<dbReference type="AlphaFoldDB" id="A0A1V4A4I8"/>
<evidence type="ECO:0000313" key="2">
    <source>
        <dbReference type="EMBL" id="OON75129.1"/>
    </source>
</evidence>
<dbReference type="RefSeq" id="WP_179120260.1">
    <property type="nucleotide sequence ID" value="NZ_CP045178.1"/>
</dbReference>
<evidence type="ECO:0000256" key="1">
    <source>
        <dbReference type="SAM" id="MobiDB-lite"/>
    </source>
</evidence>
<dbReference type="STRING" id="83656.B1H18_23510"/>
<feature type="region of interest" description="Disordered" evidence="1">
    <location>
        <begin position="66"/>
        <end position="90"/>
    </location>
</feature>
<name>A0A1V4A4I8_9ACTN</name>
<gene>
    <name evidence="2" type="ORF">B1H18_23510</name>
</gene>
<comment type="caution">
    <text evidence="2">The sequence shown here is derived from an EMBL/GenBank/DDBJ whole genome shotgun (WGS) entry which is preliminary data.</text>
</comment>
<keyword evidence="3" id="KW-1185">Reference proteome</keyword>